<comment type="caution">
    <text evidence="1">The sequence shown here is derived from an EMBL/GenBank/DDBJ whole genome shotgun (WGS) entry which is preliminary data.</text>
</comment>
<proteinExistence type="predicted"/>
<dbReference type="Proteomes" id="UP001595693">
    <property type="component" value="Unassembled WGS sequence"/>
</dbReference>
<dbReference type="RefSeq" id="WP_156358544.1">
    <property type="nucleotide sequence ID" value="NZ_JAMXAX010000242.1"/>
</dbReference>
<evidence type="ECO:0000313" key="2">
    <source>
        <dbReference type="Proteomes" id="UP001595693"/>
    </source>
</evidence>
<evidence type="ECO:0000313" key="1">
    <source>
        <dbReference type="EMBL" id="MFC3937819.1"/>
    </source>
</evidence>
<accession>A0ABV8DH20</accession>
<name>A0ABV8DH20_9BURK</name>
<dbReference type="EMBL" id="JBHSAJ010000129">
    <property type="protein sequence ID" value="MFC3937819.1"/>
    <property type="molecule type" value="Genomic_DNA"/>
</dbReference>
<gene>
    <name evidence="1" type="ORF">ACFOW3_24630</name>
</gene>
<organism evidence="1 2">
    <name type="scientific">Acidovorax facilis</name>
    <dbReference type="NCBI Taxonomy" id="12917"/>
    <lineage>
        <taxon>Bacteria</taxon>
        <taxon>Pseudomonadati</taxon>
        <taxon>Pseudomonadota</taxon>
        <taxon>Betaproteobacteria</taxon>
        <taxon>Burkholderiales</taxon>
        <taxon>Comamonadaceae</taxon>
        <taxon>Acidovorax</taxon>
    </lineage>
</organism>
<sequence>MFKSIEGSRPRHHVTRDEVQEWLSTPQSAFYSGFMAHAGERLQVDFMAPREASQEALDSAFLNTLAQQVEIEYLRIG</sequence>
<protein>
    <submittedName>
        <fullName evidence="1">Uncharacterized protein</fullName>
    </submittedName>
</protein>
<keyword evidence="2" id="KW-1185">Reference proteome</keyword>
<reference evidence="2" key="1">
    <citation type="journal article" date="2019" name="Int. J. Syst. Evol. Microbiol.">
        <title>The Global Catalogue of Microorganisms (GCM) 10K type strain sequencing project: providing services to taxonomists for standard genome sequencing and annotation.</title>
        <authorList>
            <consortium name="The Broad Institute Genomics Platform"/>
            <consortium name="The Broad Institute Genome Sequencing Center for Infectious Disease"/>
            <person name="Wu L."/>
            <person name="Ma J."/>
        </authorList>
    </citation>
    <scope>NUCLEOTIDE SEQUENCE [LARGE SCALE GENOMIC DNA]</scope>
    <source>
        <strain evidence="2">CCUG 2113</strain>
    </source>
</reference>